<dbReference type="EMBL" id="CAJNOJ010000281">
    <property type="protein sequence ID" value="CAF1366616.1"/>
    <property type="molecule type" value="Genomic_DNA"/>
</dbReference>
<evidence type="ECO:0000313" key="2">
    <source>
        <dbReference type="EMBL" id="CAF0901543.1"/>
    </source>
</evidence>
<dbReference type="Proteomes" id="UP000663852">
    <property type="component" value="Unassembled WGS sequence"/>
</dbReference>
<accession>A0A813ZML0</accession>
<reference evidence="2" key="1">
    <citation type="submission" date="2021-02" db="EMBL/GenBank/DDBJ databases">
        <authorList>
            <person name="Nowell W R."/>
        </authorList>
    </citation>
    <scope>NUCLEOTIDE SEQUENCE</scope>
</reference>
<evidence type="ECO:0000313" key="4">
    <source>
        <dbReference type="Proteomes" id="UP000663828"/>
    </source>
</evidence>
<dbReference type="Proteomes" id="UP000663828">
    <property type="component" value="Unassembled WGS sequence"/>
</dbReference>
<dbReference type="AlphaFoldDB" id="A0A813ZML0"/>
<dbReference type="EMBL" id="CAJNOR010000394">
    <property type="protein sequence ID" value="CAF0901543.1"/>
    <property type="molecule type" value="Genomic_DNA"/>
</dbReference>
<proteinExistence type="predicted"/>
<organism evidence="2 4">
    <name type="scientific">Adineta ricciae</name>
    <name type="common">Rotifer</name>
    <dbReference type="NCBI Taxonomy" id="249248"/>
    <lineage>
        <taxon>Eukaryota</taxon>
        <taxon>Metazoa</taxon>
        <taxon>Spiralia</taxon>
        <taxon>Gnathifera</taxon>
        <taxon>Rotifera</taxon>
        <taxon>Eurotatoria</taxon>
        <taxon>Bdelloidea</taxon>
        <taxon>Adinetida</taxon>
        <taxon>Adinetidae</taxon>
        <taxon>Adineta</taxon>
    </lineage>
</organism>
<evidence type="ECO:0000256" key="1">
    <source>
        <dbReference type="SAM" id="MobiDB-lite"/>
    </source>
</evidence>
<feature type="region of interest" description="Disordered" evidence="1">
    <location>
        <begin position="143"/>
        <end position="177"/>
    </location>
</feature>
<sequence>MNYCLSLHSTFHEINLQDEFKLFWTQHHPHSSSSSCICEHFIGKLSSEPWSPQDSIVYALHEYLSKTPRNNTFSIGLDPQLFHHSVIEQRPRSELAAYALSDCLSMQRLILHMKNQYHLFPSFISTSSSADILELHPTSPLDASLSPPRASLTPANSVPMPDSIVSSPSRHSPPRECADLSAAARRVIHNCSCTLKQRARCNTFTIIKRNIVLARKSKTFSSSAHLAKTKKGSL</sequence>
<protein>
    <submittedName>
        <fullName evidence="2">Uncharacterized protein</fullName>
    </submittedName>
</protein>
<name>A0A813ZML0_ADIRI</name>
<comment type="caution">
    <text evidence="2">The sequence shown here is derived from an EMBL/GenBank/DDBJ whole genome shotgun (WGS) entry which is preliminary data.</text>
</comment>
<gene>
    <name evidence="3" type="ORF">EDS130_LOCUS34134</name>
    <name evidence="2" type="ORF">XAT740_LOCUS8050</name>
</gene>
<keyword evidence="4" id="KW-1185">Reference proteome</keyword>
<evidence type="ECO:0000313" key="3">
    <source>
        <dbReference type="EMBL" id="CAF1366616.1"/>
    </source>
</evidence>